<gene>
    <name evidence="4" type="ORF">OMM_00864</name>
</gene>
<dbReference type="Proteomes" id="UP000189670">
    <property type="component" value="Unassembled WGS sequence"/>
</dbReference>
<dbReference type="PANTHER" id="PTHR34047">
    <property type="entry name" value="NUCLEAR INTRON MATURASE 1, MITOCHONDRIAL-RELATED"/>
    <property type="match status" value="1"/>
</dbReference>
<dbReference type="CDD" id="cd01651">
    <property type="entry name" value="RT_G2_intron"/>
    <property type="match status" value="1"/>
</dbReference>
<protein>
    <submittedName>
        <fullName evidence="4">RNA-directed DNA polymerase</fullName>
    </submittedName>
</protein>
<dbReference type="EMBL" id="ATBP01000052">
    <property type="protein sequence ID" value="ETR73553.1"/>
    <property type="molecule type" value="Genomic_DNA"/>
</dbReference>
<reference evidence="5" key="1">
    <citation type="submission" date="2012-11" db="EMBL/GenBank/DDBJ databases">
        <authorList>
            <person name="Lucero-Rivera Y.E."/>
            <person name="Tovar-Ramirez D."/>
        </authorList>
    </citation>
    <scope>NUCLEOTIDE SEQUENCE [LARGE SCALE GENOMIC DNA]</scope>
    <source>
        <strain evidence="5">Araruama</strain>
    </source>
</reference>
<dbReference type="SUPFAM" id="SSF56672">
    <property type="entry name" value="DNA/RNA polymerases"/>
    <property type="match status" value="1"/>
</dbReference>
<evidence type="ECO:0000313" key="5">
    <source>
        <dbReference type="Proteomes" id="UP000189670"/>
    </source>
</evidence>
<dbReference type="InterPro" id="IPR000477">
    <property type="entry name" value="RT_dom"/>
</dbReference>
<comment type="caution">
    <text evidence="4">The sequence shown here is derived from an EMBL/GenBank/DDBJ whole genome shotgun (WGS) entry which is preliminary data.</text>
</comment>
<keyword evidence="4" id="KW-0808">Transferase</keyword>
<feature type="domain" description="Reverse transcriptase" evidence="2">
    <location>
        <begin position="68"/>
        <end position="190"/>
    </location>
</feature>
<proteinExistence type="inferred from homology"/>
<accession>A0A1V1PFL9</accession>
<dbReference type="Pfam" id="PF00078">
    <property type="entry name" value="RVT_1"/>
    <property type="match status" value="1"/>
</dbReference>
<name>A0A1V1PFL9_9BACT</name>
<sequence>MISLLSRTILRDQFYKHQVYVKRVTSNKGKKTPGVDGVLWKGARAKMQAVKSLRRHGYKPLPLRRIYIPKKNGKKRPLSIPSMKYRAMQALYKLALSAVAETTADPNSYGFREGRGCADAIAQAFNALSKPNSATWVLEADIKGCFDNISLKWMEDNIPIDRKILSKWLRAGYVENGITYPSKKGTPQGGLCKALHNPPYAKKVIMQSIRKIYNNSKVSC</sequence>
<dbReference type="Pfam" id="PF13655">
    <property type="entry name" value="RVT_N"/>
    <property type="match status" value="1"/>
</dbReference>
<dbReference type="InterPro" id="IPR043502">
    <property type="entry name" value="DNA/RNA_pol_sf"/>
</dbReference>
<organism evidence="4 5">
    <name type="scientific">Candidatus Magnetoglobus multicellularis str. Araruama</name>
    <dbReference type="NCBI Taxonomy" id="890399"/>
    <lineage>
        <taxon>Bacteria</taxon>
        <taxon>Pseudomonadati</taxon>
        <taxon>Thermodesulfobacteriota</taxon>
        <taxon>Desulfobacteria</taxon>
        <taxon>Desulfobacterales</taxon>
        <taxon>Desulfobacteraceae</taxon>
        <taxon>Candidatus Magnetoglobus</taxon>
    </lineage>
</organism>
<evidence type="ECO:0000256" key="1">
    <source>
        <dbReference type="ARBA" id="ARBA00034120"/>
    </source>
</evidence>
<feature type="domain" description="Reverse transcriptase N-terminal" evidence="3">
    <location>
        <begin position="9"/>
        <end position="53"/>
    </location>
</feature>
<evidence type="ECO:0000259" key="2">
    <source>
        <dbReference type="Pfam" id="PF00078"/>
    </source>
</evidence>
<dbReference type="PANTHER" id="PTHR34047:SF8">
    <property type="entry name" value="PROTEIN YKFC"/>
    <property type="match status" value="1"/>
</dbReference>
<keyword evidence="4" id="KW-0548">Nucleotidyltransferase</keyword>
<evidence type="ECO:0000313" key="4">
    <source>
        <dbReference type="EMBL" id="ETR73553.1"/>
    </source>
</evidence>
<evidence type="ECO:0000259" key="3">
    <source>
        <dbReference type="Pfam" id="PF13655"/>
    </source>
</evidence>
<dbReference type="GO" id="GO:0003964">
    <property type="term" value="F:RNA-directed DNA polymerase activity"/>
    <property type="evidence" value="ECO:0007669"/>
    <property type="project" value="UniProtKB-KW"/>
</dbReference>
<dbReference type="InterPro" id="IPR051083">
    <property type="entry name" value="GrpII_Intron_Splice-Mob/Def"/>
</dbReference>
<comment type="similarity">
    <text evidence="1">Belongs to the bacterial reverse transcriptase family.</text>
</comment>
<keyword evidence="4" id="KW-0695">RNA-directed DNA polymerase</keyword>
<dbReference type="InterPro" id="IPR025960">
    <property type="entry name" value="RVT_N"/>
</dbReference>
<dbReference type="AlphaFoldDB" id="A0A1V1PFL9"/>